<reference evidence="16" key="3">
    <citation type="submission" date="2023-06" db="EMBL/GenBank/DDBJ databases">
        <title>Pangenomics reveal diversification of enzyme families and niche specialization in globally abundant SAR202 bacteria.</title>
        <authorList>
            <person name="Saw J.H.W."/>
        </authorList>
    </citation>
    <scope>NUCLEOTIDE SEQUENCE [LARGE SCALE GENOMIC DNA]</scope>
    <source>
        <strain evidence="16">JH1073</strain>
    </source>
</reference>
<evidence type="ECO:0000256" key="2">
    <source>
        <dbReference type="ARBA" id="ARBA00008276"/>
    </source>
</evidence>
<keyword evidence="7 11" id="KW-0067">ATP-binding</keyword>
<evidence type="ECO:0000256" key="4">
    <source>
        <dbReference type="ARBA" id="ARBA00022598"/>
    </source>
</evidence>
<dbReference type="GO" id="GO:0005524">
    <property type="term" value="F:ATP binding"/>
    <property type="evidence" value="ECO:0007669"/>
    <property type="project" value="UniProtKB-KW"/>
</dbReference>
<evidence type="ECO:0000256" key="1">
    <source>
        <dbReference type="ARBA" id="ARBA00001946"/>
    </source>
</evidence>
<dbReference type="PANTHER" id="PTHR11136">
    <property type="entry name" value="FOLYLPOLYGLUTAMATE SYNTHASE-RELATED"/>
    <property type="match status" value="1"/>
</dbReference>
<keyword evidence="16" id="KW-1185">Reference proteome</keyword>
<evidence type="ECO:0000259" key="13">
    <source>
        <dbReference type="Pfam" id="PF08245"/>
    </source>
</evidence>
<evidence type="ECO:0000259" key="12">
    <source>
        <dbReference type="Pfam" id="PF02875"/>
    </source>
</evidence>
<dbReference type="Gene3D" id="3.40.1190.10">
    <property type="entry name" value="Mur-like, catalytic domain"/>
    <property type="match status" value="1"/>
</dbReference>
<evidence type="ECO:0000256" key="10">
    <source>
        <dbReference type="ARBA" id="ARBA00047493"/>
    </source>
</evidence>
<dbReference type="Proteomes" id="UP001321249">
    <property type="component" value="Unassembled WGS sequence"/>
</dbReference>
<evidence type="ECO:0000313" key="17">
    <source>
        <dbReference type="Proteomes" id="UP001321249"/>
    </source>
</evidence>
<gene>
    <name evidence="14" type="ORF">GKO46_13505</name>
    <name evidence="15" type="ORF">GKO48_12445</name>
</gene>
<dbReference type="EMBL" id="CP046147">
    <property type="protein sequence ID" value="WFG40382.1"/>
    <property type="molecule type" value="Genomic_DNA"/>
</dbReference>
<feature type="domain" description="Mur ligase C-terminal" evidence="12">
    <location>
        <begin position="315"/>
        <end position="436"/>
    </location>
</feature>
<dbReference type="InterPro" id="IPR004101">
    <property type="entry name" value="Mur_ligase_C"/>
</dbReference>
<dbReference type="EC" id="6.3.2.17" evidence="3"/>
<dbReference type="RefSeq" id="WP_342827069.1">
    <property type="nucleotide sequence ID" value="NZ_CP046146.1"/>
</dbReference>
<evidence type="ECO:0000256" key="11">
    <source>
        <dbReference type="PIRNR" id="PIRNR001563"/>
    </source>
</evidence>
<dbReference type="Gene3D" id="3.90.190.20">
    <property type="entry name" value="Mur ligase, C-terminal domain"/>
    <property type="match status" value="1"/>
</dbReference>
<proteinExistence type="inferred from homology"/>
<dbReference type="SUPFAM" id="SSF53623">
    <property type="entry name" value="MurD-like peptide ligases, catalytic domain"/>
    <property type="match status" value="1"/>
</dbReference>
<dbReference type="GO" id="GO:0008841">
    <property type="term" value="F:dihydrofolate synthase activity"/>
    <property type="evidence" value="ECO:0007669"/>
    <property type="project" value="TreeGrafter"/>
</dbReference>
<sequence length="464" mass="50069">MATINNENSEYQAALSRLLSLADFERKSRANDPPDFHLKRIERLLSYLGNPHTGQKYVHVAGSKGKGSTSAMIAWALAANGHKTGLFTSPSIHTITERFRVNGAPISKPDFTNLVNDLWPAVEKVTADGDIGVVSVFELETAMAFCHFKNSNADISVIEVGLGGRLDSTNIITPLVSVITPISLDHVAVLGNTIELIATEKAGIIKPNIPVVVSPQQPTALEVIQEKAKQQNSHLIESRTSTTLNSQNDLGLDGTKLSITVENENYAPLLKLLGDHQIDNARTATATVHQLSKLGINTTPSKTDIGIETTAWPARNQLLTTKPTPIFVDGAHNDASAAALRKSVEKLFPYRDQVIVILGTVRGHDPSVIVRELAPLNPKFIVTESRHPKSLTNSELSDALGDSKISVLATTATTQEALDQAKHMANSSDLILGTGSLFVAAELAELELNIEPELYPDIKLPPRP</sequence>
<dbReference type="Proteomes" id="UP001219901">
    <property type="component" value="Chromosome"/>
</dbReference>
<dbReference type="FunFam" id="3.40.1190.10:FF:000011">
    <property type="entry name" value="Folylpolyglutamate synthase/dihydrofolate synthase"/>
    <property type="match status" value="1"/>
</dbReference>
<keyword evidence="4 11" id="KW-0436">Ligase</keyword>
<keyword evidence="5" id="KW-0479">Metal-binding</keyword>
<organism evidence="15 16">
    <name type="scientific">Candidatus Lucifugimonas marina</name>
    <dbReference type="NCBI Taxonomy" id="3038979"/>
    <lineage>
        <taxon>Bacteria</taxon>
        <taxon>Bacillati</taxon>
        <taxon>Chloroflexota</taxon>
        <taxon>Dehalococcoidia</taxon>
        <taxon>SAR202 cluster</taxon>
        <taxon>Candidatus Lucifugimonadales</taxon>
        <taxon>Candidatus Lucifugimonadaceae</taxon>
        <taxon>Candidatus Lucifugimonas</taxon>
    </lineage>
</organism>
<dbReference type="GO" id="GO:0046872">
    <property type="term" value="F:metal ion binding"/>
    <property type="evidence" value="ECO:0007669"/>
    <property type="project" value="UniProtKB-KW"/>
</dbReference>
<dbReference type="PIRSF" id="PIRSF001563">
    <property type="entry name" value="Folylpolyglu_synth"/>
    <property type="match status" value="1"/>
</dbReference>
<dbReference type="GO" id="GO:0004326">
    <property type="term" value="F:tetrahydrofolylpolyglutamate synthase activity"/>
    <property type="evidence" value="ECO:0007669"/>
    <property type="project" value="UniProtKB-EC"/>
</dbReference>
<evidence type="ECO:0000313" key="14">
    <source>
        <dbReference type="EMBL" id="MDG0868077.1"/>
    </source>
</evidence>
<evidence type="ECO:0000256" key="3">
    <source>
        <dbReference type="ARBA" id="ARBA00013025"/>
    </source>
</evidence>
<dbReference type="InterPro" id="IPR013221">
    <property type="entry name" value="Mur_ligase_cen"/>
</dbReference>
<name>A0AAJ5ZKK9_9CHLR</name>
<dbReference type="PANTHER" id="PTHR11136:SF0">
    <property type="entry name" value="DIHYDROFOLATE SYNTHETASE-RELATED"/>
    <property type="match status" value="1"/>
</dbReference>
<evidence type="ECO:0000256" key="6">
    <source>
        <dbReference type="ARBA" id="ARBA00022741"/>
    </source>
</evidence>
<dbReference type="InterPro" id="IPR018109">
    <property type="entry name" value="Folylpolyglutamate_synth_CS"/>
</dbReference>
<evidence type="ECO:0000313" key="15">
    <source>
        <dbReference type="EMBL" id="WFG40382.1"/>
    </source>
</evidence>
<dbReference type="SUPFAM" id="SSF53244">
    <property type="entry name" value="MurD-like peptide ligases, peptide-binding domain"/>
    <property type="match status" value="1"/>
</dbReference>
<keyword evidence="8" id="KW-0460">Magnesium</keyword>
<comment type="similarity">
    <text evidence="2 11">Belongs to the folylpolyglutamate synthase family.</text>
</comment>
<dbReference type="Pfam" id="PF02875">
    <property type="entry name" value="Mur_ligase_C"/>
    <property type="match status" value="1"/>
</dbReference>
<dbReference type="InterPro" id="IPR036615">
    <property type="entry name" value="Mur_ligase_C_dom_sf"/>
</dbReference>
<dbReference type="GO" id="GO:0005737">
    <property type="term" value="C:cytoplasm"/>
    <property type="evidence" value="ECO:0007669"/>
    <property type="project" value="TreeGrafter"/>
</dbReference>
<evidence type="ECO:0000256" key="5">
    <source>
        <dbReference type="ARBA" id="ARBA00022723"/>
    </source>
</evidence>
<dbReference type="InterPro" id="IPR001645">
    <property type="entry name" value="Folylpolyglutamate_synth"/>
</dbReference>
<dbReference type="AlphaFoldDB" id="A0AAJ5ZKK9"/>
<reference evidence="16 17" key="1">
    <citation type="submission" date="2019-11" db="EMBL/GenBank/DDBJ databases">
        <authorList>
            <person name="Cho J.-C."/>
        </authorList>
    </citation>
    <scope>NUCLEOTIDE SEQUENCE [LARGE SCALE GENOMIC DNA]</scope>
    <source>
        <strain evidence="15 16">JH1073</strain>
        <strain evidence="14 17">JH702</strain>
    </source>
</reference>
<comment type="catalytic activity">
    <reaction evidence="10">
        <text>(6S)-5,6,7,8-tetrahydrofolyl-(gamma-L-Glu)(n) + L-glutamate + ATP = (6S)-5,6,7,8-tetrahydrofolyl-(gamma-L-Glu)(n+1) + ADP + phosphate + H(+)</text>
        <dbReference type="Rhea" id="RHEA:10580"/>
        <dbReference type="Rhea" id="RHEA-COMP:14738"/>
        <dbReference type="Rhea" id="RHEA-COMP:14740"/>
        <dbReference type="ChEBI" id="CHEBI:15378"/>
        <dbReference type="ChEBI" id="CHEBI:29985"/>
        <dbReference type="ChEBI" id="CHEBI:30616"/>
        <dbReference type="ChEBI" id="CHEBI:43474"/>
        <dbReference type="ChEBI" id="CHEBI:141005"/>
        <dbReference type="ChEBI" id="CHEBI:456216"/>
        <dbReference type="EC" id="6.3.2.17"/>
    </reaction>
</comment>
<evidence type="ECO:0000313" key="16">
    <source>
        <dbReference type="Proteomes" id="UP001219901"/>
    </source>
</evidence>
<protein>
    <recommendedName>
        <fullName evidence="3">tetrahydrofolate synthase</fullName>
        <ecNumber evidence="3">6.3.2.17</ecNumber>
    </recommendedName>
    <alternativeName>
        <fullName evidence="9">Tetrahydrofolylpolyglutamate synthase</fullName>
    </alternativeName>
</protein>
<dbReference type="Pfam" id="PF08245">
    <property type="entry name" value="Mur_ligase_M"/>
    <property type="match status" value="1"/>
</dbReference>
<accession>A0AAJ5ZKK9</accession>
<evidence type="ECO:0000256" key="9">
    <source>
        <dbReference type="ARBA" id="ARBA00030592"/>
    </source>
</evidence>
<dbReference type="InterPro" id="IPR036565">
    <property type="entry name" value="Mur-like_cat_sf"/>
</dbReference>
<keyword evidence="6 11" id="KW-0547">Nucleotide-binding</keyword>
<evidence type="ECO:0000256" key="7">
    <source>
        <dbReference type="ARBA" id="ARBA00022840"/>
    </source>
</evidence>
<evidence type="ECO:0000256" key="8">
    <source>
        <dbReference type="ARBA" id="ARBA00022842"/>
    </source>
</evidence>
<dbReference type="EMBL" id="WMBE01000006">
    <property type="protein sequence ID" value="MDG0868077.1"/>
    <property type="molecule type" value="Genomic_DNA"/>
</dbReference>
<dbReference type="NCBIfam" id="TIGR01499">
    <property type="entry name" value="folC"/>
    <property type="match status" value="1"/>
</dbReference>
<dbReference type="PROSITE" id="PS01012">
    <property type="entry name" value="FOLYLPOLYGLU_SYNT_2"/>
    <property type="match status" value="1"/>
</dbReference>
<comment type="cofactor">
    <cofactor evidence="1">
        <name>Mg(2+)</name>
        <dbReference type="ChEBI" id="CHEBI:18420"/>
    </cofactor>
</comment>
<feature type="domain" description="Mur ligase central" evidence="13">
    <location>
        <begin position="140"/>
        <end position="287"/>
    </location>
</feature>
<reference evidence="15" key="2">
    <citation type="journal article" date="2023" name="Nat. Commun.">
        <title>Cultivation of marine bacteria of the SAR202 clade.</title>
        <authorList>
            <person name="Lim Y."/>
            <person name="Seo J.H."/>
            <person name="Giovannoni S.J."/>
            <person name="Kang I."/>
            <person name="Cho J.C."/>
        </authorList>
    </citation>
    <scope>NUCLEOTIDE SEQUENCE</scope>
    <source>
        <strain evidence="15">JH1073</strain>
    </source>
</reference>